<proteinExistence type="predicted"/>
<evidence type="ECO:0000256" key="1">
    <source>
        <dbReference type="SAM" id="MobiDB-lite"/>
    </source>
</evidence>
<accession>A0AA39C9W8</accession>
<evidence type="ECO:0000313" key="2">
    <source>
        <dbReference type="EMBL" id="KAK0160279.1"/>
    </source>
</evidence>
<evidence type="ECO:0000313" key="3">
    <source>
        <dbReference type="Proteomes" id="UP001168990"/>
    </source>
</evidence>
<keyword evidence="3" id="KW-1185">Reference proteome</keyword>
<gene>
    <name evidence="2" type="ORF">PV328_007707</name>
</gene>
<name>A0AA39C9W8_9HYME</name>
<comment type="caution">
    <text evidence="2">The sequence shown here is derived from an EMBL/GenBank/DDBJ whole genome shotgun (WGS) entry which is preliminary data.</text>
</comment>
<reference evidence="2" key="2">
    <citation type="submission" date="2023-03" db="EMBL/GenBank/DDBJ databases">
        <authorList>
            <person name="Inwood S.N."/>
            <person name="Skelly J.G."/>
            <person name="Guhlin J."/>
            <person name="Harrop T.W.R."/>
            <person name="Goldson S.G."/>
            <person name="Dearden P.K."/>
        </authorList>
    </citation>
    <scope>NUCLEOTIDE SEQUENCE</scope>
    <source>
        <strain evidence="2">Irish</strain>
        <tissue evidence="2">Whole body</tissue>
    </source>
</reference>
<dbReference type="EMBL" id="JAQQBS010001423">
    <property type="protein sequence ID" value="KAK0160279.1"/>
    <property type="molecule type" value="Genomic_DNA"/>
</dbReference>
<dbReference type="Proteomes" id="UP001168990">
    <property type="component" value="Unassembled WGS sequence"/>
</dbReference>
<protein>
    <submittedName>
        <fullName evidence="2">Uncharacterized protein</fullName>
    </submittedName>
</protein>
<feature type="region of interest" description="Disordered" evidence="1">
    <location>
        <begin position="60"/>
        <end position="94"/>
    </location>
</feature>
<reference evidence="2" key="1">
    <citation type="journal article" date="2023" name="bioRxiv">
        <title>Scaffold-level genome assemblies of two parasitoid biocontrol wasps reveal the parthenogenesis mechanism and an associated novel virus.</title>
        <authorList>
            <person name="Inwood S."/>
            <person name="Skelly J."/>
            <person name="Guhlin J."/>
            <person name="Harrop T."/>
            <person name="Goldson S."/>
            <person name="Dearden P."/>
        </authorList>
    </citation>
    <scope>NUCLEOTIDE SEQUENCE</scope>
    <source>
        <strain evidence="2">Irish</strain>
        <tissue evidence="2">Whole body</tissue>
    </source>
</reference>
<sequence length="127" mass="14611">MGMTNKTMKFVIFGDSYEKLNDVVKLYDRTAKPKRIKFVKRLTFSPPKREIAKVKIVSSGSSNATKKTKQKKENFLKKKTKSTPREHAEEDGDNFFLPKIMRVENNFEKTNSNLSSMVKTKNGKTNS</sequence>
<organism evidence="2 3">
    <name type="scientific">Microctonus aethiopoides</name>
    <dbReference type="NCBI Taxonomy" id="144406"/>
    <lineage>
        <taxon>Eukaryota</taxon>
        <taxon>Metazoa</taxon>
        <taxon>Ecdysozoa</taxon>
        <taxon>Arthropoda</taxon>
        <taxon>Hexapoda</taxon>
        <taxon>Insecta</taxon>
        <taxon>Pterygota</taxon>
        <taxon>Neoptera</taxon>
        <taxon>Endopterygota</taxon>
        <taxon>Hymenoptera</taxon>
        <taxon>Apocrita</taxon>
        <taxon>Ichneumonoidea</taxon>
        <taxon>Braconidae</taxon>
        <taxon>Euphorinae</taxon>
        <taxon>Microctonus</taxon>
    </lineage>
</organism>
<dbReference type="AlphaFoldDB" id="A0AA39C9W8"/>